<dbReference type="Pfam" id="PF20684">
    <property type="entry name" value="Fung_rhodopsin"/>
    <property type="match status" value="1"/>
</dbReference>
<protein>
    <recommendedName>
        <fullName evidence="8">Rhodopsin domain-containing protein</fullName>
    </recommendedName>
</protein>
<keyword evidence="3 7" id="KW-1133">Transmembrane helix</keyword>
<comment type="caution">
    <text evidence="9">The sequence shown here is derived from an EMBL/GenBank/DDBJ whole genome shotgun (WGS) entry which is preliminary data.</text>
</comment>
<evidence type="ECO:0000313" key="10">
    <source>
        <dbReference type="Proteomes" id="UP001365542"/>
    </source>
</evidence>
<dbReference type="AlphaFoldDB" id="A0AAV9XF38"/>
<evidence type="ECO:0000256" key="6">
    <source>
        <dbReference type="SAM" id="MobiDB-lite"/>
    </source>
</evidence>
<feature type="compositionally biased region" description="Polar residues" evidence="6">
    <location>
        <begin position="267"/>
        <end position="278"/>
    </location>
</feature>
<evidence type="ECO:0000256" key="3">
    <source>
        <dbReference type="ARBA" id="ARBA00022989"/>
    </source>
</evidence>
<evidence type="ECO:0000256" key="7">
    <source>
        <dbReference type="SAM" id="Phobius"/>
    </source>
</evidence>
<feature type="transmembrane region" description="Helical" evidence="7">
    <location>
        <begin position="63"/>
        <end position="84"/>
    </location>
</feature>
<comment type="subcellular location">
    <subcellularLocation>
        <location evidence="1">Membrane</location>
        <topology evidence="1">Multi-pass membrane protein</topology>
    </subcellularLocation>
</comment>
<dbReference type="InterPro" id="IPR052337">
    <property type="entry name" value="SAT4-like"/>
</dbReference>
<dbReference type="PANTHER" id="PTHR33048:SF166">
    <property type="entry name" value="PTH11-LIKE INTEGRAL MEMBRANE PROTEIN"/>
    <property type="match status" value="1"/>
</dbReference>
<keyword evidence="2 7" id="KW-0812">Transmembrane</keyword>
<feature type="transmembrane region" description="Helical" evidence="7">
    <location>
        <begin position="144"/>
        <end position="164"/>
    </location>
</feature>
<reference evidence="9 10" key="1">
    <citation type="submission" date="2019-10" db="EMBL/GenBank/DDBJ databases">
        <authorList>
            <person name="Palmer J.M."/>
        </authorList>
    </citation>
    <scope>NUCLEOTIDE SEQUENCE [LARGE SCALE GENOMIC DNA]</scope>
    <source>
        <strain evidence="9 10">TWF694</strain>
    </source>
</reference>
<evidence type="ECO:0000313" key="9">
    <source>
        <dbReference type="EMBL" id="KAK6540186.1"/>
    </source>
</evidence>
<evidence type="ECO:0000259" key="8">
    <source>
        <dbReference type="Pfam" id="PF20684"/>
    </source>
</evidence>
<accession>A0AAV9XF38</accession>
<dbReference type="InterPro" id="IPR049326">
    <property type="entry name" value="Rhodopsin_dom_fungi"/>
</dbReference>
<dbReference type="Proteomes" id="UP001365542">
    <property type="component" value="Unassembled WGS sequence"/>
</dbReference>
<keyword evidence="4 7" id="KW-0472">Membrane</keyword>
<proteinExistence type="inferred from homology"/>
<gene>
    <name evidence="9" type="ORF">TWF694_009005</name>
</gene>
<dbReference type="EMBL" id="JAVHJO010000005">
    <property type="protein sequence ID" value="KAK6540186.1"/>
    <property type="molecule type" value="Genomic_DNA"/>
</dbReference>
<feature type="domain" description="Rhodopsin" evidence="8">
    <location>
        <begin position="38"/>
        <end position="200"/>
    </location>
</feature>
<feature type="transmembrane region" description="Helical" evidence="7">
    <location>
        <begin position="29"/>
        <end position="51"/>
    </location>
</feature>
<feature type="transmembrane region" description="Helical" evidence="7">
    <location>
        <begin position="109"/>
        <end position="132"/>
    </location>
</feature>
<sequence length="433" mass="48275">MSPTQVEYFSKNPDSPQTKKIMLGGKLSVPSRICLVGGLWALKFVVLDFLWRIIKKLPYERRIMATYVFALAGSWIAATVALFFECQPISKWWQIDPYPGKCVQANRWLIIYEVGNLLTDTMLLALPFPILCMARVPWERRTRLFFVFSLGFFLIAVSIVRVIQGLSHSHFQISRTLWAAVETLFATVVACTPSIYCILRRGREDSRKGSSTYNTYRNSASSSGGGRTSGRQSAANAYGSNNMWDTARLMSIVDRSDGRYRNHSGSERQSSVFSSYAGSETKRITSHSGRNASVVSRNMSVSSRSSKGGGRYRPPSYSGVHFDNYSEGEVTDGLSYPGRGSVSSNIWSYGSGGVEDGMNEGDIVEKDEKKRDGFDVINEEEGRDLETIEGIVVETTWSQVSEVDPNTSLKVTSMVEPHGRITNIPEDLEIGYH</sequence>
<comment type="similarity">
    <text evidence="5">Belongs to the SAT4 family.</text>
</comment>
<keyword evidence="10" id="KW-1185">Reference proteome</keyword>
<organism evidence="9 10">
    <name type="scientific">Orbilia ellipsospora</name>
    <dbReference type="NCBI Taxonomy" id="2528407"/>
    <lineage>
        <taxon>Eukaryota</taxon>
        <taxon>Fungi</taxon>
        <taxon>Dikarya</taxon>
        <taxon>Ascomycota</taxon>
        <taxon>Pezizomycotina</taxon>
        <taxon>Orbiliomycetes</taxon>
        <taxon>Orbiliales</taxon>
        <taxon>Orbiliaceae</taxon>
        <taxon>Orbilia</taxon>
    </lineage>
</organism>
<feature type="compositionally biased region" description="Low complexity" evidence="6">
    <location>
        <begin position="293"/>
        <end position="306"/>
    </location>
</feature>
<dbReference type="PANTHER" id="PTHR33048">
    <property type="entry name" value="PTH11-LIKE INTEGRAL MEMBRANE PROTEIN (AFU_ORTHOLOGUE AFUA_5G11245)"/>
    <property type="match status" value="1"/>
</dbReference>
<feature type="transmembrane region" description="Helical" evidence="7">
    <location>
        <begin position="176"/>
        <end position="199"/>
    </location>
</feature>
<name>A0AAV9XF38_9PEZI</name>
<dbReference type="GO" id="GO:0016020">
    <property type="term" value="C:membrane"/>
    <property type="evidence" value="ECO:0007669"/>
    <property type="project" value="UniProtKB-SubCell"/>
</dbReference>
<evidence type="ECO:0000256" key="2">
    <source>
        <dbReference type="ARBA" id="ARBA00022692"/>
    </source>
</evidence>
<feature type="region of interest" description="Disordered" evidence="6">
    <location>
        <begin position="259"/>
        <end position="314"/>
    </location>
</feature>
<evidence type="ECO:0000256" key="5">
    <source>
        <dbReference type="ARBA" id="ARBA00038359"/>
    </source>
</evidence>
<feature type="region of interest" description="Disordered" evidence="6">
    <location>
        <begin position="206"/>
        <end position="237"/>
    </location>
</feature>
<evidence type="ECO:0000256" key="1">
    <source>
        <dbReference type="ARBA" id="ARBA00004141"/>
    </source>
</evidence>
<evidence type="ECO:0000256" key="4">
    <source>
        <dbReference type="ARBA" id="ARBA00023136"/>
    </source>
</evidence>